<comment type="subcellular location">
    <subcellularLocation>
        <location evidence="1">Fimbrium</location>
    </subcellularLocation>
</comment>
<sequence>MDKQMHARNERPGLLAKIQSRLAVAMVGVVAVLGTAPASSVVELTQQPLNSSVLVPGNMVLVPSVEFPTVLSMANLSAYSTNTEAVGYFDPNKCYKYNYSDNEPDRYFYPVRANVAGRNCNLKDEWSGNYLNWVGTQTIDPFRSALTGGYRVKDEPNMTLLEKARHDRNQRGYFPLRTLGALDVAAATPATWTGMTTRIDGLGKKMYFGATTVGYDSPGYNNATNRLVDYNPAIHSLDLLQMVDVGGTPYLPTALIYSVSMRVKVCDASVGLETNCRAYGSNYKPEGLIQEYANRIRYSVFSYLNDHSMTRDGGVMRARAKYVGPNSHDPKDGITANIAREWDPATGVFVKNPDAADATATGFGVADSGVINYINKFGEVRTSKLLKDFDPVSEMYYAALRYLKGLGPVAAYSSGLDAEMTDGFPVISDWGQDPMQYRCQANVMLGIGDAYTHRDKNLPGTTSSTDEPTKPAEVTADTSIQVDQVLARIFRKEGISNTDAAALSKAQSGSFSGRNNSAYIAALAYDAHVNDIRPDDPAKKQTIGRQTVSTYWVDVLENQALEPVATNQYYLAAKYGGFAVPSGYDPNSVDALADSTWQSGRTLTVKGVTLSLPSNYFPAGDAAAMVNSLRGAFERIVGELEGSGGSLAANSTKLETGTAVYQAKFTAGFWDGDISAYDVNPVTGAIATTAKWSAAAQLPVWNSRKILVNADGAATPKPFLFSNLSASQVTALGSATVVDYLRGDRSNEGQNGIQLRPRRGLLGDIVNSQPVYAGAPNPNLYRNSTGKFNGADQYQAFALAQKNRTGMIYVGANDGMLHAFDAATGVEKFAFIPNASIQAGLKQYTQKGYVHRYFMDGELTIADVYNGSAWKTILVGSMGRGGRAIFAMDITDPTLPKFLWEKTATDIPALGNNLGKPIIAQVGNGDWRVLVGNGPNGNGGTAQLVMIGALSGTSTVISTGVSGDNGLTAVQAWDDNRDGVMNLIYAGDMLGNVWRFGAPATTTNQYPLSGGSVALLKLFSAGSSKPITAAPLVGADPMTGKTWVFFGTGRYLNTTDLTNKDVQTWYGLIDDGTQISSSTQLVQRSIETEFTSGNLVLRGTSAGTDTELVGKRGWYMDLVSPGTGGQKGERMVLPNQFKGYVLIGTSRTPNLDDPCLPGGQGYVMAINPFTGGRLENNFFDVNGDGKIDTNDSITASDGTKHSVTGVGFSTGVNNPTFTGDVMQLGFDDATRGAMKIGASTFHQRRVSWRELIRD</sequence>
<feature type="domain" description="PilY1 beta-propeller" evidence="7">
    <location>
        <begin position="762"/>
        <end position="1080"/>
    </location>
</feature>
<keyword evidence="3" id="KW-1029">Fimbrium biogenesis</keyword>
<evidence type="ECO:0000313" key="8">
    <source>
        <dbReference type="EMBL" id="SIP94957.1"/>
    </source>
</evidence>
<name>A0A1N6NSH7_9GAMM</name>
<dbReference type="GO" id="GO:0046872">
    <property type="term" value="F:metal ion binding"/>
    <property type="evidence" value="ECO:0007669"/>
    <property type="project" value="UniProtKB-KW"/>
</dbReference>
<dbReference type="EMBL" id="FTLW01000001">
    <property type="protein sequence ID" value="SIP94957.1"/>
    <property type="molecule type" value="Genomic_DNA"/>
</dbReference>
<evidence type="ECO:0000256" key="1">
    <source>
        <dbReference type="ARBA" id="ARBA00004561"/>
    </source>
</evidence>
<keyword evidence="9" id="KW-1185">Reference proteome</keyword>
<keyword evidence="6" id="KW-0281">Fimbrium</keyword>
<keyword evidence="5" id="KW-0106">Calcium</keyword>
<dbReference type="InterPro" id="IPR011047">
    <property type="entry name" value="Quinoprotein_ADH-like_sf"/>
</dbReference>
<evidence type="ECO:0000256" key="6">
    <source>
        <dbReference type="ARBA" id="ARBA00023263"/>
    </source>
</evidence>
<evidence type="ECO:0000256" key="3">
    <source>
        <dbReference type="ARBA" id="ARBA00022558"/>
    </source>
</evidence>
<dbReference type="InterPro" id="IPR008707">
    <property type="entry name" value="B-propeller_PilY1"/>
</dbReference>
<comment type="similarity">
    <text evidence="2">Belongs to the PilY1 family.</text>
</comment>
<reference evidence="9" key="1">
    <citation type="submission" date="2017-01" db="EMBL/GenBank/DDBJ databases">
        <authorList>
            <person name="Varghese N."/>
            <person name="Submissions S."/>
        </authorList>
    </citation>
    <scope>NUCLEOTIDE SEQUENCE [LARGE SCALE GENOMIC DNA]</scope>
    <source>
        <strain evidence="9">UM1</strain>
    </source>
</reference>
<evidence type="ECO:0000256" key="2">
    <source>
        <dbReference type="ARBA" id="ARBA00008387"/>
    </source>
</evidence>
<dbReference type="STRING" id="1604334.SAMN05421546_0361"/>
<evidence type="ECO:0000259" key="7">
    <source>
        <dbReference type="Pfam" id="PF05567"/>
    </source>
</evidence>
<evidence type="ECO:0000256" key="4">
    <source>
        <dbReference type="ARBA" id="ARBA00022723"/>
    </source>
</evidence>
<accession>A0A1N6NSH7</accession>
<organism evidence="8 9">
    <name type="scientific">Solilutibacter tolerans</name>
    <dbReference type="NCBI Taxonomy" id="1604334"/>
    <lineage>
        <taxon>Bacteria</taxon>
        <taxon>Pseudomonadati</taxon>
        <taxon>Pseudomonadota</taxon>
        <taxon>Gammaproteobacteria</taxon>
        <taxon>Lysobacterales</taxon>
        <taxon>Lysobacteraceae</taxon>
        <taxon>Solilutibacter</taxon>
    </lineage>
</organism>
<evidence type="ECO:0000313" key="9">
    <source>
        <dbReference type="Proteomes" id="UP000241788"/>
    </source>
</evidence>
<dbReference type="AlphaFoldDB" id="A0A1N6NSH7"/>
<evidence type="ECO:0000256" key="5">
    <source>
        <dbReference type="ARBA" id="ARBA00022837"/>
    </source>
</evidence>
<dbReference type="Proteomes" id="UP000241788">
    <property type="component" value="Unassembled WGS sequence"/>
</dbReference>
<dbReference type="GO" id="GO:0009289">
    <property type="term" value="C:pilus"/>
    <property type="evidence" value="ECO:0007669"/>
    <property type="project" value="UniProtKB-SubCell"/>
</dbReference>
<gene>
    <name evidence="8" type="ORF">SAMN05421546_0361</name>
</gene>
<dbReference type="SUPFAM" id="SSF50998">
    <property type="entry name" value="Quinoprotein alcohol dehydrogenase-like"/>
    <property type="match status" value="1"/>
</dbReference>
<proteinExistence type="inferred from homology"/>
<dbReference type="Pfam" id="PF05567">
    <property type="entry name" value="T4P_PilY1"/>
    <property type="match status" value="1"/>
</dbReference>
<keyword evidence="4" id="KW-0479">Metal-binding</keyword>
<protein>
    <submittedName>
        <fullName evidence="8">Type IV pilus assembly protein PilY1</fullName>
    </submittedName>
</protein>